<dbReference type="SMART" id="SM00192">
    <property type="entry name" value="LDLa"/>
    <property type="match status" value="1"/>
</dbReference>
<dbReference type="SUPFAM" id="SSF48726">
    <property type="entry name" value="Immunoglobulin"/>
    <property type="match status" value="1"/>
</dbReference>
<feature type="disulfide bond" evidence="2">
    <location>
        <begin position="189"/>
        <end position="201"/>
    </location>
</feature>
<dbReference type="AlphaFoldDB" id="A0A3P6S7H9"/>
<evidence type="ECO:0000256" key="1">
    <source>
        <dbReference type="ARBA" id="ARBA00023157"/>
    </source>
</evidence>
<dbReference type="Gene3D" id="4.10.400.10">
    <property type="entry name" value="Low-density Lipoprotein Receptor"/>
    <property type="match status" value="1"/>
</dbReference>
<protein>
    <submittedName>
        <fullName evidence="3">Uncharacterized protein</fullName>
    </submittedName>
</protein>
<feature type="disulfide bond" evidence="2">
    <location>
        <begin position="208"/>
        <end position="223"/>
    </location>
</feature>
<dbReference type="PROSITE" id="PS01209">
    <property type="entry name" value="LDLRA_1"/>
    <property type="match status" value="1"/>
</dbReference>
<evidence type="ECO:0000313" key="3">
    <source>
        <dbReference type="EMBL" id="VDK49908.1"/>
    </source>
</evidence>
<dbReference type="OrthoDB" id="9990982at2759"/>
<dbReference type="InterPro" id="IPR002172">
    <property type="entry name" value="LDrepeatLR_classA_rpt"/>
</dbReference>
<keyword evidence="4" id="KW-1185">Reference proteome</keyword>
<keyword evidence="1 2" id="KW-1015">Disulfide bond</keyword>
<dbReference type="Pfam" id="PF00057">
    <property type="entry name" value="Ldl_recept_a"/>
    <property type="match status" value="1"/>
</dbReference>
<dbReference type="InterPro" id="IPR036055">
    <property type="entry name" value="LDL_receptor-like_sf"/>
</dbReference>
<evidence type="ECO:0000256" key="2">
    <source>
        <dbReference type="PROSITE-ProRule" id="PRU00124"/>
    </source>
</evidence>
<dbReference type="InterPro" id="IPR023415">
    <property type="entry name" value="LDLR_class-A_CS"/>
</dbReference>
<proteinExistence type="predicted"/>
<gene>
    <name evidence="3" type="ORF">CGOC_LOCUS1631</name>
</gene>
<feature type="disulfide bond" evidence="2">
    <location>
        <begin position="196"/>
        <end position="214"/>
    </location>
</feature>
<dbReference type="Gene3D" id="2.60.40.10">
    <property type="entry name" value="Immunoglobulins"/>
    <property type="match status" value="1"/>
</dbReference>
<evidence type="ECO:0000313" key="4">
    <source>
        <dbReference type="Proteomes" id="UP000271889"/>
    </source>
</evidence>
<dbReference type="EMBL" id="UYRV01003189">
    <property type="protein sequence ID" value="VDK49908.1"/>
    <property type="molecule type" value="Genomic_DNA"/>
</dbReference>
<dbReference type="PROSITE" id="PS50068">
    <property type="entry name" value="LDLRA_2"/>
    <property type="match status" value="1"/>
</dbReference>
<dbReference type="InterPro" id="IPR013783">
    <property type="entry name" value="Ig-like_fold"/>
</dbReference>
<name>A0A3P6S7H9_CYLGO</name>
<sequence>MKVLWSRNERIIGEDSLTNSRDPRVNIYRTSSEYFLRIENVTADDAGEYKITVSGMGVDATYDMSGVSELNCARGELVGRHLFCLFTFGISRTQSFKSGCTKGDPHKQKFRKRLLFEKKKAVLAVLLVTCMDCDRSCDLRHCKPIQTAQKESTSRLLLMKGRSKMINGSIRKSHLRVTSDKVKPSSKGCPRNERMCRSGHCLPVSQFCDRIVQCPDGDDEQDCSSELYFLRIMQKDSTRMY</sequence>
<reference evidence="3 4" key="1">
    <citation type="submission" date="2018-11" db="EMBL/GenBank/DDBJ databases">
        <authorList>
            <consortium name="Pathogen Informatics"/>
        </authorList>
    </citation>
    <scope>NUCLEOTIDE SEQUENCE [LARGE SCALE GENOMIC DNA]</scope>
</reference>
<organism evidence="3 4">
    <name type="scientific">Cylicostephanus goldi</name>
    <name type="common">Nematode worm</name>
    <dbReference type="NCBI Taxonomy" id="71465"/>
    <lineage>
        <taxon>Eukaryota</taxon>
        <taxon>Metazoa</taxon>
        <taxon>Ecdysozoa</taxon>
        <taxon>Nematoda</taxon>
        <taxon>Chromadorea</taxon>
        <taxon>Rhabditida</taxon>
        <taxon>Rhabditina</taxon>
        <taxon>Rhabditomorpha</taxon>
        <taxon>Strongyloidea</taxon>
        <taxon>Strongylidae</taxon>
        <taxon>Cylicostephanus</taxon>
    </lineage>
</organism>
<dbReference type="CDD" id="cd00112">
    <property type="entry name" value="LDLa"/>
    <property type="match status" value="1"/>
</dbReference>
<dbReference type="SUPFAM" id="SSF57424">
    <property type="entry name" value="LDL receptor-like module"/>
    <property type="match status" value="1"/>
</dbReference>
<dbReference type="InterPro" id="IPR036179">
    <property type="entry name" value="Ig-like_dom_sf"/>
</dbReference>
<accession>A0A3P6S7H9</accession>
<dbReference type="Proteomes" id="UP000271889">
    <property type="component" value="Unassembled WGS sequence"/>
</dbReference>